<dbReference type="PANTHER" id="PTHR11439">
    <property type="entry name" value="GAG-POL-RELATED RETROTRANSPOSON"/>
    <property type="match status" value="1"/>
</dbReference>
<dbReference type="InterPro" id="IPR043502">
    <property type="entry name" value="DNA/RNA_pol_sf"/>
</dbReference>
<dbReference type="EMBL" id="CP133613">
    <property type="protein sequence ID" value="WMV15367.1"/>
    <property type="molecule type" value="Genomic_DNA"/>
</dbReference>
<protein>
    <submittedName>
        <fullName evidence="1">Uncharacterized protein</fullName>
    </submittedName>
</protein>
<dbReference type="PANTHER" id="PTHR11439:SF505">
    <property type="entry name" value="REVERSE TRANSCRIPTASE TY1_COPIA-TYPE DOMAIN-CONTAINING PROTEIN"/>
    <property type="match status" value="1"/>
</dbReference>
<dbReference type="AlphaFoldDB" id="A0AAF0TCS0"/>
<evidence type="ECO:0000313" key="1">
    <source>
        <dbReference type="EMBL" id="WMV15367.1"/>
    </source>
</evidence>
<gene>
    <name evidence="1" type="ORF">MTR67_008752</name>
</gene>
<dbReference type="CDD" id="cd09272">
    <property type="entry name" value="RNase_HI_RT_Ty1"/>
    <property type="match status" value="1"/>
</dbReference>
<accession>A0AAF0TCS0</accession>
<organism evidence="1 2">
    <name type="scientific">Solanum verrucosum</name>
    <dbReference type="NCBI Taxonomy" id="315347"/>
    <lineage>
        <taxon>Eukaryota</taxon>
        <taxon>Viridiplantae</taxon>
        <taxon>Streptophyta</taxon>
        <taxon>Embryophyta</taxon>
        <taxon>Tracheophyta</taxon>
        <taxon>Spermatophyta</taxon>
        <taxon>Magnoliopsida</taxon>
        <taxon>eudicotyledons</taxon>
        <taxon>Gunneridae</taxon>
        <taxon>Pentapetalae</taxon>
        <taxon>asterids</taxon>
        <taxon>lamiids</taxon>
        <taxon>Solanales</taxon>
        <taxon>Solanaceae</taxon>
        <taxon>Solanoideae</taxon>
        <taxon>Solaneae</taxon>
        <taxon>Solanum</taxon>
    </lineage>
</organism>
<proteinExistence type="predicted"/>
<reference evidence="1" key="1">
    <citation type="submission" date="2023-08" db="EMBL/GenBank/DDBJ databases">
        <title>A de novo genome assembly of Solanum verrucosum Schlechtendal, a Mexican diploid species geographically isolated from the other diploid A-genome species in potato relatives.</title>
        <authorList>
            <person name="Hosaka K."/>
        </authorList>
    </citation>
    <scope>NUCLEOTIDE SEQUENCE</scope>
    <source>
        <tissue evidence="1">Young leaves</tissue>
    </source>
</reference>
<feature type="non-terminal residue" evidence="1">
    <location>
        <position position="1"/>
    </location>
</feature>
<sequence>RHDLLKEFDVLNYKNATSPLDCTEKLTATDGKLLSDPTQYRKLIGKLNFLTNTRMDIAYSVQHLSRFMQSPREPHLKAAYHVLRYLKQDPILGIFISNKPDFVISAYCDYDWAACPDSRKSVNGYLELMGDSPISWKSKKQATVSLSSAEAEYRAVRQVMGELVWLERLLGELTVQCSLPIHIHCDSQAAVHIAKNPVFHERTKHIEIDCHFVRSKE</sequence>
<name>A0AAF0TCS0_SOLVR</name>
<evidence type="ECO:0000313" key="2">
    <source>
        <dbReference type="Proteomes" id="UP001234989"/>
    </source>
</evidence>
<dbReference type="SUPFAM" id="SSF56672">
    <property type="entry name" value="DNA/RNA polymerases"/>
    <property type="match status" value="1"/>
</dbReference>
<dbReference type="Proteomes" id="UP001234989">
    <property type="component" value="Chromosome 2"/>
</dbReference>
<keyword evidence="2" id="KW-1185">Reference proteome</keyword>